<protein>
    <submittedName>
        <fullName evidence="1">Uncharacterized protein</fullName>
    </submittedName>
</protein>
<dbReference type="Proteomes" id="UP000596827">
    <property type="component" value="Unassembled WGS sequence"/>
</dbReference>
<organism evidence="1 2">
    <name type="scientific">Ramlibacter albus</name>
    <dbReference type="NCBI Taxonomy" id="2079448"/>
    <lineage>
        <taxon>Bacteria</taxon>
        <taxon>Pseudomonadati</taxon>
        <taxon>Pseudomonadota</taxon>
        <taxon>Betaproteobacteria</taxon>
        <taxon>Burkholderiales</taxon>
        <taxon>Comamonadaceae</taxon>
        <taxon>Ramlibacter</taxon>
    </lineage>
</organism>
<accession>A0A923MFF0</accession>
<gene>
    <name evidence="1" type="ORF">H8R02_29095</name>
</gene>
<dbReference type="AlphaFoldDB" id="A0A923MFF0"/>
<evidence type="ECO:0000313" key="2">
    <source>
        <dbReference type="Proteomes" id="UP000596827"/>
    </source>
</evidence>
<keyword evidence="2" id="KW-1185">Reference proteome</keyword>
<dbReference type="EMBL" id="JACORU010000019">
    <property type="protein sequence ID" value="MBC5768553.1"/>
    <property type="molecule type" value="Genomic_DNA"/>
</dbReference>
<proteinExistence type="predicted"/>
<name>A0A923MFF0_9BURK</name>
<comment type="caution">
    <text evidence="1">The sequence shown here is derived from an EMBL/GenBank/DDBJ whole genome shotgun (WGS) entry which is preliminary data.</text>
</comment>
<evidence type="ECO:0000313" key="1">
    <source>
        <dbReference type="EMBL" id="MBC5768553.1"/>
    </source>
</evidence>
<sequence length="76" mass="9061">MKYESKETDPARDEWVRAAFDRWALVHERVRELEAELESCSRRQLDTSLLELELSSSRRWREILARRIRGFSGPSP</sequence>
<reference evidence="1" key="1">
    <citation type="submission" date="2020-08" db="EMBL/GenBank/DDBJ databases">
        <title>Ramlibacter sp. GTP1 16S ribosomal RNA gene genome sequencing and assembly.</title>
        <authorList>
            <person name="Kang M."/>
        </authorList>
    </citation>
    <scope>NUCLEOTIDE SEQUENCE</scope>
    <source>
        <strain evidence="1">GTP1</strain>
    </source>
</reference>